<accession>A0A1E3SG61</accession>
<dbReference type="Pfam" id="PF01636">
    <property type="entry name" value="APH"/>
    <property type="match status" value="1"/>
</dbReference>
<dbReference type="PANTHER" id="PTHR47829:SF1">
    <property type="entry name" value="HAD FAMILY PHOSPHATASE"/>
    <property type="match status" value="1"/>
</dbReference>
<name>A0A1E3SG61_9MYCO</name>
<evidence type="ECO:0000313" key="3">
    <source>
        <dbReference type="Proteomes" id="UP000094224"/>
    </source>
</evidence>
<dbReference type="InterPro" id="IPR002575">
    <property type="entry name" value="Aminoglycoside_PTrfase"/>
</dbReference>
<evidence type="ECO:0000313" key="2">
    <source>
        <dbReference type="EMBL" id="ODR00643.1"/>
    </source>
</evidence>
<dbReference type="Proteomes" id="UP000094224">
    <property type="component" value="Unassembled WGS sequence"/>
</dbReference>
<dbReference type="Gene3D" id="3.90.1200.10">
    <property type="match status" value="1"/>
</dbReference>
<dbReference type="InterPro" id="IPR011009">
    <property type="entry name" value="Kinase-like_dom_sf"/>
</dbReference>
<organism evidence="2 3">
    <name type="scientific">Mycobacterium sherrisii</name>
    <dbReference type="NCBI Taxonomy" id="243061"/>
    <lineage>
        <taxon>Bacteria</taxon>
        <taxon>Bacillati</taxon>
        <taxon>Actinomycetota</taxon>
        <taxon>Actinomycetes</taxon>
        <taxon>Mycobacteriales</taxon>
        <taxon>Mycobacteriaceae</taxon>
        <taxon>Mycobacterium</taxon>
        <taxon>Mycobacterium simiae complex</taxon>
    </lineage>
</organism>
<dbReference type="EMBL" id="MIHC01000064">
    <property type="protein sequence ID" value="ODR00643.1"/>
    <property type="molecule type" value="Genomic_DNA"/>
</dbReference>
<sequence length="334" mass="36084">MDSLQGWLDGALPGHVTGPLTATLLAGGKSNLTYLIEDRRRRWVLRRPPLGHVLATAHDMHREYRVMAALHGTAVPVPAVYAHCAATNVIGAPFYVMEFVDGAVYRTADELAATGPDATAAIAAAMVTVLADLHRVDTRRVGLADLGKPEGYLERQINRWARQLEASRSRSLPQAANLVALLRRHLPTEGRTTLVHGDFRLDNLLMSGTEVRAVIDWEMATLGDPLTDLALLAVYGRLPALVTTPALPDVSRAPGYPSESQLLQAYAVASGHDLRSLTFHLALACFKLAVILEGIHYRHSHGHTVGTGFESVGVAVPPLLEAGISELSTHSKDY</sequence>
<dbReference type="InterPro" id="IPR041726">
    <property type="entry name" value="ACAD10_11_N"/>
</dbReference>
<evidence type="ECO:0000259" key="1">
    <source>
        <dbReference type="Pfam" id="PF01636"/>
    </source>
</evidence>
<keyword evidence="3" id="KW-1185">Reference proteome</keyword>
<protein>
    <submittedName>
        <fullName evidence="2">Acyl-CoA dehydrogenase</fullName>
    </submittedName>
</protein>
<dbReference type="InterPro" id="IPR052898">
    <property type="entry name" value="ACAD10-like"/>
</dbReference>
<gene>
    <name evidence="2" type="ORF">BHQ21_24205</name>
</gene>
<dbReference type="AlphaFoldDB" id="A0A1E3SG61"/>
<feature type="domain" description="Aminoglycoside phosphotransferase" evidence="1">
    <location>
        <begin position="22"/>
        <end position="236"/>
    </location>
</feature>
<reference evidence="3" key="1">
    <citation type="submission" date="2016-09" db="EMBL/GenBank/DDBJ databases">
        <authorList>
            <person name="Greninger A.L."/>
            <person name="Jerome K.R."/>
            <person name="Mcnair B."/>
            <person name="Wallis C."/>
            <person name="Fang F."/>
        </authorList>
    </citation>
    <scope>NUCLEOTIDE SEQUENCE [LARGE SCALE GENOMIC DNA]</scope>
    <source>
        <strain evidence="3">BC1_M4</strain>
    </source>
</reference>
<dbReference type="SUPFAM" id="SSF56112">
    <property type="entry name" value="Protein kinase-like (PK-like)"/>
    <property type="match status" value="1"/>
</dbReference>
<dbReference type="PANTHER" id="PTHR47829">
    <property type="entry name" value="HYDROLASE, PUTATIVE (AFU_ORTHOLOGUE AFUA_1G12880)-RELATED"/>
    <property type="match status" value="1"/>
</dbReference>
<dbReference type="CDD" id="cd05154">
    <property type="entry name" value="ACAD10_11_N-like"/>
    <property type="match status" value="1"/>
</dbReference>
<proteinExistence type="predicted"/>
<comment type="caution">
    <text evidence="2">The sequence shown here is derived from an EMBL/GenBank/DDBJ whole genome shotgun (WGS) entry which is preliminary data.</text>
</comment>
<dbReference type="Gene3D" id="3.30.200.20">
    <property type="entry name" value="Phosphorylase Kinase, domain 1"/>
    <property type="match status" value="1"/>
</dbReference>